<proteinExistence type="predicted"/>
<comment type="caution">
    <text evidence="3">The sequence shown here is derived from an EMBL/GenBank/DDBJ whole genome shotgun (WGS) entry which is preliminary data.</text>
</comment>
<evidence type="ECO:0000313" key="3">
    <source>
        <dbReference type="EMBL" id="MBR8827335.1"/>
    </source>
</evidence>
<dbReference type="Pfam" id="PF00685">
    <property type="entry name" value="Sulfotransfer_1"/>
    <property type="match status" value="1"/>
</dbReference>
<dbReference type="InterPro" id="IPR000863">
    <property type="entry name" value="Sulfotransferase_dom"/>
</dbReference>
<name>A0A941JUQ7_9CHRO</name>
<evidence type="ECO:0000256" key="1">
    <source>
        <dbReference type="SAM" id="MobiDB-lite"/>
    </source>
</evidence>
<feature type="region of interest" description="Disordered" evidence="1">
    <location>
        <begin position="206"/>
        <end position="225"/>
    </location>
</feature>
<dbReference type="AlphaFoldDB" id="A0A941JUQ7"/>
<gene>
    <name evidence="3" type="ORF">DSM107014_05415</name>
</gene>
<reference evidence="3" key="1">
    <citation type="submission" date="2021-02" db="EMBL/GenBank/DDBJ databases">
        <title>Metagenome analyses of Stigonema ocellatum DSM 106950, Chlorogloea purpurea SAG 13.99 and Gomphosphaeria aponina DSM 107014.</title>
        <authorList>
            <person name="Marter P."/>
            <person name="Huang S."/>
        </authorList>
    </citation>
    <scope>NUCLEOTIDE SEQUENCE</scope>
    <source>
        <strain evidence="3">JP213</strain>
    </source>
</reference>
<organism evidence="3 4">
    <name type="scientific">Gomphosphaeria aponina SAG 52.96 = DSM 107014</name>
    <dbReference type="NCBI Taxonomy" id="1521640"/>
    <lineage>
        <taxon>Bacteria</taxon>
        <taxon>Bacillati</taxon>
        <taxon>Cyanobacteriota</taxon>
        <taxon>Cyanophyceae</taxon>
        <taxon>Oscillatoriophycideae</taxon>
        <taxon>Chroococcales</taxon>
        <taxon>Gomphosphaeriaceae</taxon>
        <taxon>Gomphosphaeria</taxon>
    </lineage>
</organism>
<dbReference type="Proteomes" id="UP000767446">
    <property type="component" value="Unassembled WGS sequence"/>
</dbReference>
<accession>A0A941JUQ7</accession>
<protein>
    <submittedName>
        <fullName evidence="3">Sulfotransferase domain-containing protein</fullName>
    </submittedName>
</protein>
<dbReference type="EMBL" id="JADQBC010000027">
    <property type="protein sequence ID" value="MBR8827335.1"/>
    <property type="molecule type" value="Genomic_DNA"/>
</dbReference>
<dbReference type="GO" id="GO:0008146">
    <property type="term" value="F:sulfotransferase activity"/>
    <property type="evidence" value="ECO:0007669"/>
    <property type="project" value="InterPro"/>
</dbReference>
<evidence type="ECO:0000313" key="4">
    <source>
        <dbReference type="Proteomes" id="UP000767446"/>
    </source>
</evidence>
<dbReference type="Gene3D" id="3.40.50.300">
    <property type="entry name" value="P-loop containing nucleotide triphosphate hydrolases"/>
    <property type="match status" value="1"/>
</dbReference>
<sequence>MKEIKNFICLLGLPRSGTTIATALIDAHQAVEMFYEPWNSSKNNPPPIYENPLQFKRKMREKYSTKPNPEAEVVGFKETSEHQASLEWSKQTLKQMEKHCECLLLFLVRDPIHAYLSRVEGARKYWNHPDAEATEAGYKNYTKRIIEVYKYIGEMAKNYKTIIFDYDALVESPGNVLPNIMSFMGLEFEESQLNFYEREVEKNKIMGDPEVGKNPRKVSTESMMRRKEEAEEFRKTFKLPYWEKPEVKALESWCEKVKGEKVTTENIW</sequence>
<evidence type="ECO:0000259" key="2">
    <source>
        <dbReference type="Pfam" id="PF00685"/>
    </source>
</evidence>
<dbReference type="SUPFAM" id="SSF52540">
    <property type="entry name" value="P-loop containing nucleoside triphosphate hydrolases"/>
    <property type="match status" value="1"/>
</dbReference>
<dbReference type="InterPro" id="IPR027417">
    <property type="entry name" value="P-loop_NTPase"/>
</dbReference>
<feature type="domain" description="Sulfotransferase" evidence="2">
    <location>
        <begin position="8"/>
        <end position="238"/>
    </location>
</feature>